<comment type="caution">
    <text evidence="4">The sequence shown here is derived from an EMBL/GenBank/DDBJ whole genome shotgun (WGS) entry which is preliminary data.</text>
</comment>
<keyword evidence="2" id="KW-0521">NADP</keyword>
<keyword evidence="3" id="KW-0560">Oxidoreductase</keyword>
<dbReference type="PRINTS" id="PR00081">
    <property type="entry name" value="GDHRDH"/>
</dbReference>
<dbReference type="InterPro" id="IPR052178">
    <property type="entry name" value="Sec_Metab_Biosynth_SDR"/>
</dbReference>
<protein>
    <submittedName>
        <fullName evidence="4">Uncharacterized protein</fullName>
    </submittedName>
</protein>
<organism evidence="4 5">
    <name type="scientific">Saitozyma podzolica</name>
    <dbReference type="NCBI Taxonomy" id="1890683"/>
    <lineage>
        <taxon>Eukaryota</taxon>
        <taxon>Fungi</taxon>
        <taxon>Dikarya</taxon>
        <taxon>Basidiomycota</taxon>
        <taxon>Agaricomycotina</taxon>
        <taxon>Tremellomycetes</taxon>
        <taxon>Tremellales</taxon>
        <taxon>Trimorphomycetaceae</taxon>
        <taxon>Saitozyma</taxon>
    </lineage>
</organism>
<dbReference type="EMBL" id="RSCD01000022">
    <property type="protein sequence ID" value="RSH84017.1"/>
    <property type="molecule type" value="Genomic_DNA"/>
</dbReference>
<dbReference type="AlphaFoldDB" id="A0A427XYY1"/>
<dbReference type="STRING" id="1890683.A0A427XYY1"/>
<sequence>MAAQDFTLNGLFGVEGLHVLITGAGTGIGLYMAKGFAANGAIVHIVGRRQTKLDEAKELLETLKAPGAEIHTICADVSDRQVITRLASGLTRLDVLINCAGIVLPDPPCNHLTPLPELQAALLASPSSTWSDTFAVNVESPFFLSVSVMHLLAASPTHGRIINISSIGSTMSDPATHQPAYQASKAALNHLTRLLASKFRETGIRVNAISPGYFPSQMNDPTNPKSMLARAKELVPLKRGGEEEDAAGTAIWLASRAGSYVHGEVIPLAGGRNWA</sequence>
<evidence type="ECO:0000256" key="1">
    <source>
        <dbReference type="ARBA" id="ARBA00006484"/>
    </source>
</evidence>
<keyword evidence="5" id="KW-1185">Reference proteome</keyword>
<reference evidence="4 5" key="1">
    <citation type="submission" date="2018-11" db="EMBL/GenBank/DDBJ databases">
        <title>Genome sequence of Saitozyma podzolica DSM 27192.</title>
        <authorList>
            <person name="Aliyu H."/>
            <person name="Gorte O."/>
            <person name="Ochsenreither K."/>
        </authorList>
    </citation>
    <scope>NUCLEOTIDE SEQUENCE [LARGE SCALE GENOMIC DNA]</scope>
    <source>
        <strain evidence="4 5">DSM 27192</strain>
    </source>
</reference>
<proteinExistence type="inferred from homology"/>
<evidence type="ECO:0000313" key="5">
    <source>
        <dbReference type="Proteomes" id="UP000279259"/>
    </source>
</evidence>
<dbReference type="InterPro" id="IPR036291">
    <property type="entry name" value="NAD(P)-bd_dom_sf"/>
</dbReference>
<evidence type="ECO:0000256" key="2">
    <source>
        <dbReference type="ARBA" id="ARBA00022857"/>
    </source>
</evidence>
<dbReference type="PANTHER" id="PTHR43618">
    <property type="entry name" value="7-ALPHA-HYDROXYSTEROID DEHYDROGENASE"/>
    <property type="match status" value="1"/>
</dbReference>
<evidence type="ECO:0000256" key="3">
    <source>
        <dbReference type="ARBA" id="ARBA00023002"/>
    </source>
</evidence>
<dbReference type="CDD" id="cd05233">
    <property type="entry name" value="SDR_c"/>
    <property type="match status" value="1"/>
</dbReference>
<name>A0A427XYY1_9TREE</name>
<dbReference type="SUPFAM" id="SSF51735">
    <property type="entry name" value="NAD(P)-binding Rossmann-fold domains"/>
    <property type="match status" value="1"/>
</dbReference>
<dbReference type="Proteomes" id="UP000279259">
    <property type="component" value="Unassembled WGS sequence"/>
</dbReference>
<dbReference type="PRINTS" id="PR00080">
    <property type="entry name" value="SDRFAMILY"/>
</dbReference>
<dbReference type="GO" id="GO:0016491">
    <property type="term" value="F:oxidoreductase activity"/>
    <property type="evidence" value="ECO:0007669"/>
    <property type="project" value="UniProtKB-KW"/>
</dbReference>
<dbReference type="InterPro" id="IPR002347">
    <property type="entry name" value="SDR_fam"/>
</dbReference>
<dbReference type="Pfam" id="PF13561">
    <property type="entry name" value="adh_short_C2"/>
    <property type="match status" value="1"/>
</dbReference>
<evidence type="ECO:0000313" key="4">
    <source>
        <dbReference type="EMBL" id="RSH84017.1"/>
    </source>
</evidence>
<comment type="similarity">
    <text evidence="1">Belongs to the short-chain dehydrogenases/reductases (SDR) family.</text>
</comment>
<accession>A0A427XYY1</accession>
<dbReference type="Gene3D" id="3.40.50.720">
    <property type="entry name" value="NAD(P)-binding Rossmann-like Domain"/>
    <property type="match status" value="1"/>
</dbReference>
<dbReference type="PANTHER" id="PTHR43618:SF4">
    <property type="entry name" value="SHORT CHAIN DEHYDROGENASE_REDUCTASE FAMILY (AFU_ORTHOLOGUE AFUA_7G04540)"/>
    <property type="match status" value="1"/>
</dbReference>
<gene>
    <name evidence="4" type="ORF">EHS25_005262</name>
</gene>
<dbReference type="OrthoDB" id="2898618at2759"/>